<reference evidence="2" key="1">
    <citation type="submission" date="2012-03" db="EMBL/GenBank/DDBJ databases">
        <title>Complete sequence of chromosome of Deinococcus peraridilitoris DSM 19664.</title>
        <authorList>
            <person name="Lucas S."/>
            <person name="Copeland A."/>
            <person name="Lapidus A."/>
            <person name="Glavina del Rio T."/>
            <person name="Dalin E."/>
            <person name="Tice H."/>
            <person name="Bruce D."/>
            <person name="Goodwin L."/>
            <person name="Pitluck S."/>
            <person name="Peters L."/>
            <person name="Mikhailova N."/>
            <person name="Lu M."/>
            <person name="Kyrpides N."/>
            <person name="Mavromatis K."/>
            <person name="Ivanova N."/>
            <person name="Brettin T."/>
            <person name="Detter J.C."/>
            <person name="Han C."/>
            <person name="Larimer F."/>
            <person name="Land M."/>
            <person name="Hauser L."/>
            <person name="Markowitz V."/>
            <person name="Cheng J.-F."/>
            <person name="Hugenholtz P."/>
            <person name="Woyke T."/>
            <person name="Wu D."/>
            <person name="Pukall R."/>
            <person name="Steenblock K."/>
            <person name="Brambilla E."/>
            <person name="Klenk H.-P."/>
            <person name="Eisen J.A."/>
        </authorList>
    </citation>
    <scope>NUCLEOTIDE SEQUENCE [LARGE SCALE GENOMIC DNA]</scope>
    <source>
        <strain evidence="2">DSM 19664 / LMG 22246 / CIP 109416 / KR-200</strain>
    </source>
</reference>
<dbReference type="PATRIC" id="fig|937777.3.peg.3299"/>
<dbReference type="eggNOG" id="ENOG50333Y8">
    <property type="taxonomic scope" value="Bacteria"/>
</dbReference>
<dbReference type="KEGG" id="dpd:Deipe_3283"/>
<dbReference type="Proteomes" id="UP000010467">
    <property type="component" value="Chromosome"/>
</dbReference>
<dbReference type="AlphaFoldDB" id="L0A5L0"/>
<dbReference type="STRING" id="937777.Deipe_3283"/>
<evidence type="ECO:0000313" key="2">
    <source>
        <dbReference type="Proteomes" id="UP000010467"/>
    </source>
</evidence>
<organism evidence="1 2">
    <name type="scientific">Deinococcus peraridilitoris (strain DSM 19664 / LMG 22246 / CIP 109416 / KR-200)</name>
    <dbReference type="NCBI Taxonomy" id="937777"/>
    <lineage>
        <taxon>Bacteria</taxon>
        <taxon>Thermotogati</taxon>
        <taxon>Deinococcota</taxon>
        <taxon>Deinococci</taxon>
        <taxon>Deinococcales</taxon>
        <taxon>Deinococcaceae</taxon>
        <taxon>Deinococcus</taxon>
    </lineage>
</organism>
<protein>
    <recommendedName>
        <fullName evidence="3">Cupin domain-containing protein</fullName>
    </recommendedName>
</protein>
<evidence type="ECO:0008006" key="3">
    <source>
        <dbReference type="Google" id="ProtNLM"/>
    </source>
</evidence>
<name>L0A5L0_DEIPD</name>
<keyword evidence="2" id="KW-1185">Reference proteome</keyword>
<dbReference type="EMBL" id="CP003382">
    <property type="protein sequence ID" value="AFZ68724.1"/>
    <property type="molecule type" value="Genomic_DNA"/>
</dbReference>
<dbReference type="OrthoDB" id="69872at2"/>
<dbReference type="Gene3D" id="2.60.120.10">
    <property type="entry name" value="Jelly Rolls"/>
    <property type="match status" value="1"/>
</dbReference>
<accession>L0A5L0</accession>
<dbReference type="RefSeq" id="WP_015237022.1">
    <property type="nucleotide sequence ID" value="NC_019793.1"/>
</dbReference>
<evidence type="ECO:0000313" key="1">
    <source>
        <dbReference type="EMBL" id="AFZ68724.1"/>
    </source>
</evidence>
<sequence length="102" mass="11087">MTVARPPALHLARLSQATPDEALDLPESGGALCTLHLTRKRSDEAQGCWYVCLSGELLIDLPHGNFVHLRAQETCRVPEGVARTLTPVREATVLVITLPSFS</sequence>
<dbReference type="HOGENOM" id="CLU_2272779_0_0_0"/>
<proteinExistence type="predicted"/>
<gene>
    <name evidence="1" type="ordered locus">Deipe_3283</name>
</gene>
<dbReference type="InterPro" id="IPR014710">
    <property type="entry name" value="RmlC-like_jellyroll"/>
</dbReference>